<evidence type="ECO:0000313" key="1">
    <source>
        <dbReference type="EMBL" id="SVA35695.1"/>
    </source>
</evidence>
<gene>
    <name evidence="1" type="ORF">METZ01_LOCUS88549</name>
</gene>
<name>A0A381V5R1_9ZZZZ</name>
<dbReference type="InterPro" id="IPR011032">
    <property type="entry name" value="GroES-like_sf"/>
</dbReference>
<dbReference type="SUPFAM" id="SSF50129">
    <property type="entry name" value="GroES-like"/>
    <property type="match status" value="1"/>
</dbReference>
<sequence length="68" mass="7533">MELLIRGIFCASCLTGLNLVEVELPEQNLSVIPGHQEFGILEETGENIDDLKMVIVRFYHGCAQQSAV</sequence>
<protein>
    <submittedName>
        <fullName evidence="1">Uncharacterized protein</fullName>
    </submittedName>
</protein>
<dbReference type="EMBL" id="UINC01007924">
    <property type="protein sequence ID" value="SVA35695.1"/>
    <property type="molecule type" value="Genomic_DNA"/>
</dbReference>
<accession>A0A381V5R1</accession>
<dbReference type="AlphaFoldDB" id="A0A381V5R1"/>
<proteinExistence type="predicted"/>
<reference evidence="1" key="1">
    <citation type="submission" date="2018-05" db="EMBL/GenBank/DDBJ databases">
        <authorList>
            <person name="Lanie J.A."/>
            <person name="Ng W.-L."/>
            <person name="Kazmierczak K.M."/>
            <person name="Andrzejewski T.M."/>
            <person name="Davidsen T.M."/>
            <person name="Wayne K.J."/>
            <person name="Tettelin H."/>
            <person name="Glass J.I."/>
            <person name="Rusch D."/>
            <person name="Podicherti R."/>
            <person name="Tsui H.-C.T."/>
            <person name="Winkler M.E."/>
        </authorList>
    </citation>
    <scope>NUCLEOTIDE SEQUENCE</scope>
</reference>
<organism evidence="1">
    <name type="scientific">marine metagenome</name>
    <dbReference type="NCBI Taxonomy" id="408172"/>
    <lineage>
        <taxon>unclassified sequences</taxon>
        <taxon>metagenomes</taxon>
        <taxon>ecological metagenomes</taxon>
    </lineage>
</organism>